<dbReference type="GO" id="GO:0009617">
    <property type="term" value="P:response to bacterium"/>
    <property type="evidence" value="ECO:0007669"/>
    <property type="project" value="TreeGrafter"/>
</dbReference>
<evidence type="ECO:0000256" key="7">
    <source>
        <dbReference type="ARBA" id="ARBA00023180"/>
    </source>
</evidence>
<sequence>MDQLSEEVRQESPWTMMFADDIVICSESREQVEENLERWRFALERRGMKIIAVLSQWHDNPGKLFPCMFFSRKLTPAEANSGSSYSREELMNIRATTPVDLFPSFLASTADLLAILIKEARNKVKSRRRGKRSGVVFSSQKRISGEEEKRVSPGDDVTLSCDCEWKHGLDVVWFRNCSRENLRPSVTPPRYMVHGALPRYTFMLNNSSKTSFLQIKKVTESDQGLYYCALHQRKRSNYNDVIYYSDVYHYGQKSTWLSFQEKASPYVTASANTSTPGVSEGSVCWRLVLSVCAVCVLLSSLLSSICVYCLCTNTTKGLTLHFISSTAEVKPDQRRNKRGAQRHDMDEGDVCYASLDIKKLKKENKKRVCQSEFSTYSEVRTESKRAAEEE</sequence>
<evidence type="ECO:0000256" key="1">
    <source>
        <dbReference type="ARBA" id="ARBA00004236"/>
    </source>
</evidence>
<keyword evidence="6" id="KW-1015">Disulfide bond</keyword>
<dbReference type="PANTHER" id="PTHR19433">
    <property type="entry name" value="T-CELL RECEPTOR ALPHA CHAIN V REGION-RELATED"/>
    <property type="match status" value="1"/>
</dbReference>
<dbReference type="InterPro" id="IPR003598">
    <property type="entry name" value="Ig_sub2"/>
</dbReference>
<dbReference type="InterPro" id="IPR013106">
    <property type="entry name" value="Ig_V-set"/>
</dbReference>
<dbReference type="SMART" id="SM00408">
    <property type="entry name" value="IGc2"/>
    <property type="match status" value="1"/>
</dbReference>
<evidence type="ECO:0000259" key="8">
    <source>
        <dbReference type="PROSITE" id="PS50835"/>
    </source>
</evidence>
<dbReference type="InterPro" id="IPR043502">
    <property type="entry name" value="DNA/RNA_pol_sf"/>
</dbReference>
<dbReference type="SUPFAM" id="SSF56672">
    <property type="entry name" value="DNA/RNA polymerases"/>
    <property type="match status" value="1"/>
</dbReference>
<dbReference type="EMBL" id="JAUCMX010000029">
    <property type="protein sequence ID" value="KAK3507620.1"/>
    <property type="molecule type" value="Genomic_DNA"/>
</dbReference>
<comment type="subcellular location">
    <subcellularLocation>
        <location evidence="1">Cell membrane</location>
    </subcellularLocation>
</comment>
<dbReference type="PROSITE" id="PS50835">
    <property type="entry name" value="IG_LIKE"/>
    <property type="match status" value="1"/>
</dbReference>
<dbReference type="AlphaFoldDB" id="A0AAE0PTF3"/>
<keyword evidence="10" id="KW-1185">Reference proteome</keyword>
<keyword evidence="4" id="KW-0391">Immunity</keyword>
<dbReference type="Proteomes" id="UP001274896">
    <property type="component" value="Unassembled WGS sequence"/>
</dbReference>
<comment type="caution">
    <text evidence="9">The sequence shown here is derived from an EMBL/GenBank/DDBJ whole genome shotgun (WGS) entry which is preliminary data.</text>
</comment>
<keyword evidence="7" id="KW-0325">Glycoprotein</keyword>
<dbReference type="PANTHER" id="PTHR19433:SF111">
    <property type="entry name" value="T CELL RECEPTOR ALPHA VARIABLE 4"/>
    <property type="match status" value="1"/>
</dbReference>
<dbReference type="InterPro" id="IPR036179">
    <property type="entry name" value="Ig-like_dom_sf"/>
</dbReference>
<dbReference type="InterPro" id="IPR052051">
    <property type="entry name" value="TCR_complex_component"/>
</dbReference>
<keyword evidence="5" id="KW-0472">Membrane</keyword>
<dbReference type="Gene3D" id="2.60.40.10">
    <property type="entry name" value="Immunoglobulins"/>
    <property type="match status" value="1"/>
</dbReference>
<dbReference type="GO" id="GO:0005886">
    <property type="term" value="C:plasma membrane"/>
    <property type="evidence" value="ECO:0007669"/>
    <property type="project" value="UniProtKB-SubCell"/>
</dbReference>
<evidence type="ECO:0000256" key="5">
    <source>
        <dbReference type="ARBA" id="ARBA00023136"/>
    </source>
</evidence>
<gene>
    <name evidence="9" type="ORF">QTP70_030785</name>
</gene>
<evidence type="ECO:0000313" key="9">
    <source>
        <dbReference type="EMBL" id="KAK3507620.1"/>
    </source>
</evidence>
<dbReference type="SMART" id="SM00409">
    <property type="entry name" value="IG"/>
    <property type="match status" value="1"/>
</dbReference>
<evidence type="ECO:0000256" key="2">
    <source>
        <dbReference type="ARBA" id="ARBA00022475"/>
    </source>
</evidence>
<evidence type="ECO:0000256" key="3">
    <source>
        <dbReference type="ARBA" id="ARBA00022729"/>
    </source>
</evidence>
<proteinExistence type="predicted"/>
<evidence type="ECO:0000256" key="4">
    <source>
        <dbReference type="ARBA" id="ARBA00022859"/>
    </source>
</evidence>
<keyword evidence="2" id="KW-1003">Cell membrane</keyword>
<dbReference type="InterPro" id="IPR003599">
    <property type="entry name" value="Ig_sub"/>
</dbReference>
<dbReference type="InterPro" id="IPR013783">
    <property type="entry name" value="Ig-like_fold"/>
</dbReference>
<keyword evidence="3" id="KW-0732">Signal</keyword>
<accession>A0AAE0PTF3</accession>
<evidence type="ECO:0000313" key="10">
    <source>
        <dbReference type="Proteomes" id="UP001274896"/>
    </source>
</evidence>
<dbReference type="InterPro" id="IPR007110">
    <property type="entry name" value="Ig-like_dom"/>
</dbReference>
<organism evidence="9 10">
    <name type="scientific">Hemibagrus guttatus</name>
    <dbReference type="NCBI Taxonomy" id="175788"/>
    <lineage>
        <taxon>Eukaryota</taxon>
        <taxon>Metazoa</taxon>
        <taxon>Chordata</taxon>
        <taxon>Craniata</taxon>
        <taxon>Vertebrata</taxon>
        <taxon>Euteleostomi</taxon>
        <taxon>Actinopterygii</taxon>
        <taxon>Neopterygii</taxon>
        <taxon>Teleostei</taxon>
        <taxon>Ostariophysi</taxon>
        <taxon>Siluriformes</taxon>
        <taxon>Bagridae</taxon>
        <taxon>Hemibagrus</taxon>
    </lineage>
</organism>
<dbReference type="SUPFAM" id="SSF48726">
    <property type="entry name" value="Immunoglobulin"/>
    <property type="match status" value="1"/>
</dbReference>
<dbReference type="Pfam" id="PF07686">
    <property type="entry name" value="V-set"/>
    <property type="match status" value="1"/>
</dbReference>
<dbReference type="GO" id="GO:0002376">
    <property type="term" value="P:immune system process"/>
    <property type="evidence" value="ECO:0007669"/>
    <property type="project" value="UniProtKB-KW"/>
</dbReference>
<reference evidence="9" key="1">
    <citation type="submission" date="2023-06" db="EMBL/GenBank/DDBJ databases">
        <title>Male Hemibagrus guttatus genome.</title>
        <authorList>
            <person name="Bian C."/>
        </authorList>
    </citation>
    <scope>NUCLEOTIDE SEQUENCE</scope>
    <source>
        <strain evidence="9">Male_cb2023</strain>
        <tissue evidence="9">Muscle</tissue>
    </source>
</reference>
<protein>
    <recommendedName>
        <fullName evidence="8">Ig-like domain-containing protein</fullName>
    </recommendedName>
</protein>
<name>A0AAE0PTF3_9TELE</name>
<evidence type="ECO:0000256" key="6">
    <source>
        <dbReference type="ARBA" id="ARBA00023157"/>
    </source>
</evidence>
<feature type="domain" description="Ig-like" evidence="8">
    <location>
        <begin position="103"/>
        <end position="239"/>
    </location>
</feature>